<evidence type="ECO:0000313" key="3">
    <source>
        <dbReference type="Proteomes" id="UP000248817"/>
    </source>
</evidence>
<name>A0A2V5JGA4_9EURO</name>
<organism evidence="2 3">
    <name type="scientific">Aspergillus indologenus CBS 114.80</name>
    <dbReference type="NCBI Taxonomy" id="1450541"/>
    <lineage>
        <taxon>Eukaryota</taxon>
        <taxon>Fungi</taxon>
        <taxon>Dikarya</taxon>
        <taxon>Ascomycota</taxon>
        <taxon>Pezizomycotina</taxon>
        <taxon>Eurotiomycetes</taxon>
        <taxon>Eurotiomycetidae</taxon>
        <taxon>Eurotiales</taxon>
        <taxon>Aspergillaceae</taxon>
        <taxon>Aspergillus</taxon>
        <taxon>Aspergillus subgen. Circumdati</taxon>
    </lineage>
</organism>
<evidence type="ECO:0000256" key="1">
    <source>
        <dbReference type="ARBA" id="ARBA00022679"/>
    </source>
</evidence>
<dbReference type="GO" id="GO:0004659">
    <property type="term" value="F:prenyltransferase activity"/>
    <property type="evidence" value="ECO:0007669"/>
    <property type="project" value="InterPro"/>
</dbReference>
<dbReference type="InterPro" id="IPR008949">
    <property type="entry name" value="Isoprenoid_synthase_dom_sf"/>
</dbReference>
<dbReference type="SUPFAM" id="SSF48576">
    <property type="entry name" value="Terpenoid synthases"/>
    <property type="match status" value="1"/>
</dbReference>
<gene>
    <name evidence="2" type="ORF">BP00DRAFT_454037</name>
</gene>
<dbReference type="GO" id="GO:0043386">
    <property type="term" value="P:mycotoxin biosynthetic process"/>
    <property type="evidence" value="ECO:0007669"/>
    <property type="project" value="UniProtKB-ARBA"/>
</dbReference>
<dbReference type="InterPro" id="IPR000092">
    <property type="entry name" value="Polyprenyl_synt"/>
</dbReference>
<dbReference type="Pfam" id="PF00348">
    <property type="entry name" value="polyprenyl_synt"/>
    <property type="match status" value="1"/>
</dbReference>
<proteinExistence type="predicted"/>
<dbReference type="GO" id="GO:0046165">
    <property type="term" value="P:alcohol biosynthetic process"/>
    <property type="evidence" value="ECO:0007669"/>
    <property type="project" value="UniProtKB-ARBA"/>
</dbReference>
<dbReference type="EMBL" id="KZ825470">
    <property type="protein sequence ID" value="PYI35366.1"/>
    <property type="molecule type" value="Genomic_DNA"/>
</dbReference>
<sequence>MAKLLSRIFQIRDDILNPKAATYARNRPLVDMMEDKLSFPDIHRIQFDRSILGLLNIRKHRGEENRLSAFTFNAEALVDSSTAELCYSF</sequence>
<protein>
    <submittedName>
        <fullName evidence="2">Uncharacterized protein</fullName>
    </submittedName>
</protein>
<evidence type="ECO:0000313" key="2">
    <source>
        <dbReference type="EMBL" id="PYI35366.1"/>
    </source>
</evidence>
<dbReference type="Proteomes" id="UP000248817">
    <property type="component" value="Unassembled WGS sequence"/>
</dbReference>
<accession>A0A2V5JGA4</accession>
<reference evidence="2 3" key="1">
    <citation type="submission" date="2018-02" db="EMBL/GenBank/DDBJ databases">
        <title>The genomes of Aspergillus section Nigri reveals drivers in fungal speciation.</title>
        <authorList>
            <consortium name="DOE Joint Genome Institute"/>
            <person name="Vesth T.C."/>
            <person name="Nybo J."/>
            <person name="Theobald S."/>
            <person name="Brandl J."/>
            <person name="Frisvad J.C."/>
            <person name="Nielsen K.F."/>
            <person name="Lyhne E.K."/>
            <person name="Kogle M.E."/>
            <person name="Kuo A."/>
            <person name="Riley R."/>
            <person name="Clum A."/>
            <person name="Nolan M."/>
            <person name="Lipzen A."/>
            <person name="Salamov A."/>
            <person name="Henrissat B."/>
            <person name="Wiebenga A."/>
            <person name="De vries R.P."/>
            <person name="Grigoriev I.V."/>
            <person name="Mortensen U.H."/>
            <person name="Andersen M.R."/>
            <person name="Baker S.E."/>
        </authorList>
    </citation>
    <scope>NUCLEOTIDE SEQUENCE [LARGE SCALE GENOMIC DNA]</scope>
    <source>
        <strain evidence="2 3">CBS 114.80</strain>
    </source>
</reference>
<keyword evidence="3" id="KW-1185">Reference proteome</keyword>
<dbReference type="GO" id="GO:0008299">
    <property type="term" value="P:isoprenoid biosynthetic process"/>
    <property type="evidence" value="ECO:0007669"/>
    <property type="project" value="InterPro"/>
</dbReference>
<dbReference type="AlphaFoldDB" id="A0A2V5JGA4"/>
<keyword evidence="1" id="KW-0808">Transferase</keyword>